<gene>
    <name evidence="10" type="ordered locus">Sulku_1441</name>
</gene>
<protein>
    <recommendedName>
        <fullName evidence="2">histidine kinase</fullName>
        <ecNumber evidence="2">2.7.13.3</ecNumber>
    </recommendedName>
</protein>
<dbReference type="NCBIfam" id="TIGR00229">
    <property type="entry name" value="sensory_box"/>
    <property type="match status" value="4"/>
</dbReference>
<dbReference type="InterPro" id="IPR052162">
    <property type="entry name" value="Sensor_kinase/Photoreceptor"/>
</dbReference>
<dbReference type="CDD" id="cd00130">
    <property type="entry name" value="PAS"/>
    <property type="match status" value="3"/>
</dbReference>
<comment type="catalytic activity">
    <reaction evidence="1">
        <text>ATP + protein L-histidine = ADP + protein N-phospho-L-histidine.</text>
        <dbReference type="EC" id="2.7.13.3"/>
    </reaction>
</comment>
<dbReference type="STRING" id="709032.Sulku_1441"/>
<feature type="domain" description="Histidine kinase" evidence="7">
    <location>
        <begin position="935"/>
        <end position="1151"/>
    </location>
</feature>
<dbReference type="InterPro" id="IPR036890">
    <property type="entry name" value="HATPase_C_sf"/>
</dbReference>
<dbReference type="Pfam" id="PF00512">
    <property type="entry name" value="HisKA"/>
    <property type="match status" value="1"/>
</dbReference>
<dbReference type="Gene3D" id="3.30.565.10">
    <property type="entry name" value="Histidine kinase-like ATPase, C-terminal domain"/>
    <property type="match status" value="1"/>
</dbReference>
<dbReference type="InterPro" id="IPR024478">
    <property type="entry name" value="HlyB_4HB_MCP"/>
</dbReference>
<dbReference type="Gene3D" id="1.10.287.130">
    <property type="match status" value="1"/>
</dbReference>
<keyword evidence="6" id="KW-1133">Transmembrane helix</keyword>
<evidence type="ECO:0000256" key="1">
    <source>
        <dbReference type="ARBA" id="ARBA00000085"/>
    </source>
</evidence>
<dbReference type="EC" id="2.7.13.3" evidence="2"/>
<dbReference type="InterPro" id="IPR000014">
    <property type="entry name" value="PAS"/>
</dbReference>
<dbReference type="Pfam" id="PF13426">
    <property type="entry name" value="PAS_9"/>
    <property type="match status" value="2"/>
</dbReference>
<evidence type="ECO:0000259" key="9">
    <source>
        <dbReference type="PROSITE" id="PS50113"/>
    </source>
</evidence>
<feature type="domain" description="PAC" evidence="9">
    <location>
        <begin position="605"/>
        <end position="660"/>
    </location>
</feature>
<dbReference type="OrthoDB" id="9799273at2"/>
<proteinExistence type="predicted"/>
<evidence type="ECO:0000259" key="7">
    <source>
        <dbReference type="PROSITE" id="PS50109"/>
    </source>
</evidence>
<dbReference type="PANTHER" id="PTHR43304:SF1">
    <property type="entry name" value="PAC DOMAIN-CONTAINING PROTEIN"/>
    <property type="match status" value="1"/>
</dbReference>
<evidence type="ECO:0000313" key="11">
    <source>
        <dbReference type="Proteomes" id="UP000008721"/>
    </source>
</evidence>
<dbReference type="InterPro" id="IPR004358">
    <property type="entry name" value="Sig_transdc_His_kin-like_C"/>
</dbReference>
<dbReference type="eggNOG" id="COG4191">
    <property type="taxonomic scope" value="Bacteria"/>
</dbReference>
<dbReference type="InterPro" id="IPR029016">
    <property type="entry name" value="GAF-like_dom_sf"/>
</dbReference>
<evidence type="ECO:0000256" key="4">
    <source>
        <dbReference type="ARBA" id="ARBA00022679"/>
    </source>
</evidence>
<name>E4TZ88_SULKY</name>
<evidence type="ECO:0000313" key="10">
    <source>
        <dbReference type="EMBL" id="ADR34103.1"/>
    </source>
</evidence>
<dbReference type="PROSITE" id="PS50113">
    <property type="entry name" value="PAC"/>
    <property type="match status" value="3"/>
</dbReference>
<dbReference type="Pfam" id="PF02518">
    <property type="entry name" value="HATPase_c"/>
    <property type="match status" value="1"/>
</dbReference>
<dbReference type="GO" id="GO:0000155">
    <property type="term" value="F:phosphorelay sensor kinase activity"/>
    <property type="evidence" value="ECO:0007669"/>
    <property type="project" value="InterPro"/>
</dbReference>
<dbReference type="Pfam" id="PF08448">
    <property type="entry name" value="PAS_4"/>
    <property type="match status" value="2"/>
</dbReference>
<feature type="domain" description="PAC" evidence="9">
    <location>
        <begin position="474"/>
        <end position="527"/>
    </location>
</feature>
<dbReference type="eggNOG" id="COG2202">
    <property type="taxonomic scope" value="Bacteria"/>
</dbReference>
<evidence type="ECO:0000256" key="6">
    <source>
        <dbReference type="SAM" id="Phobius"/>
    </source>
</evidence>
<feature type="domain" description="PAS" evidence="8">
    <location>
        <begin position="402"/>
        <end position="456"/>
    </location>
</feature>
<dbReference type="InterPro" id="IPR003661">
    <property type="entry name" value="HisK_dim/P_dom"/>
</dbReference>
<dbReference type="InterPro" id="IPR000700">
    <property type="entry name" value="PAS-assoc_C"/>
</dbReference>
<dbReference type="SMART" id="SM00086">
    <property type="entry name" value="PAC"/>
    <property type="match status" value="3"/>
</dbReference>
<dbReference type="SUPFAM" id="SSF55781">
    <property type="entry name" value="GAF domain-like"/>
    <property type="match status" value="1"/>
</dbReference>
<keyword evidence="6" id="KW-0812">Transmembrane</keyword>
<keyword evidence="5 10" id="KW-0418">Kinase</keyword>
<dbReference type="SUPFAM" id="SSF47384">
    <property type="entry name" value="Homodimeric domain of signal transducing histidine kinase"/>
    <property type="match status" value="1"/>
</dbReference>
<dbReference type="InterPro" id="IPR036097">
    <property type="entry name" value="HisK_dim/P_sf"/>
</dbReference>
<accession>E4TZ88</accession>
<dbReference type="SUPFAM" id="SSF55874">
    <property type="entry name" value="ATPase domain of HSP90 chaperone/DNA topoisomerase II/histidine kinase"/>
    <property type="match status" value="1"/>
</dbReference>
<feature type="transmembrane region" description="Helical" evidence="6">
    <location>
        <begin position="12"/>
        <end position="31"/>
    </location>
</feature>
<dbReference type="KEGG" id="sku:Sulku_1441"/>
<dbReference type="RefSeq" id="WP_013460300.1">
    <property type="nucleotide sequence ID" value="NC_014762.1"/>
</dbReference>
<dbReference type="SUPFAM" id="SSF55785">
    <property type="entry name" value="PYP-like sensor domain (PAS domain)"/>
    <property type="match status" value="4"/>
</dbReference>
<dbReference type="CDD" id="cd00082">
    <property type="entry name" value="HisKA"/>
    <property type="match status" value="1"/>
</dbReference>
<dbReference type="HOGENOM" id="CLU_275555_0_0_7"/>
<evidence type="ECO:0000256" key="3">
    <source>
        <dbReference type="ARBA" id="ARBA00022553"/>
    </source>
</evidence>
<dbReference type="PROSITE" id="PS50112">
    <property type="entry name" value="PAS"/>
    <property type="match status" value="4"/>
</dbReference>
<evidence type="ECO:0000256" key="2">
    <source>
        <dbReference type="ARBA" id="ARBA00012438"/>
    </source>
</evidence>
<dbReference type="Gene3D" id="3.30.450.20">
    <property type="entry name" value="PAS domain"/>
    <property type="match status" value="4"/>
</dbReference>
<feature type="domain" description="PAS" evidence="8">
    <location>
        <begin position="661"/>
        <end position="731"/>
    </location>
</feature>
<dbReference type="EMBL" id="CP002355">
    <property type="protein sequence ID" value="ADR34103.1"/>
    <property type="molecule type" value="Genomic_DNA"/>
</dbReference>
<dbReference type="Gene3D" id="3.30.450.40">
    <property type="match status" value="1"/>
</dbReference>
<dbReference type="SMART" id="SM00387">
    <property type="entry name" value="HATPase_c"/>
    <property type="match status" value="1"/>
</dbReference>
<keyword evidence="6" id="KW-0472">Membrane</keyword>
<feature type="domain" description="PAC" evidence="9">
    <location>
        <begin position="736"/>
        <end position="788"/>
    </location>
</feature>
<dbReference type="Proteomes" id="UP000008721">
    <property type="component" value="Chromosome"/>
</dbReference>
<dbReference type="eggNOG" id="COG2203">
    <property type="taxonomic scope" value="Bacteria"/>
</dbReference>
<dbReference type="InterPro" id="IPR035965">
    <property type="entry name" value="PAS-like_dom_sf"/>
</dbReference>
<dbReference type="SMART" id="SM00388">
    <property type="entry name" value="HisKA"/>
    <property type="match status" value="1"/>
</dbReference>
<dbReference type="PROSITE" id="PS50109">
    <property type="entry name" value="HIS_KIN"/>
    <property type="match status" value="1"/>
</dbReference>
<dbReference type="InterPro" id="IPR013656">
    <property type="entry name" value="PAS_4"/>
</dbReference>
<dbReference type="PANTHER" id="PTHR43304">
    <property type="entry name" value="PHYTOCHROME-LIKE PROTEIN CPH1"/>
    <property type="match status" value="1"/>
</dbReference>
<evidence type="ECO:0000256" key="5">
    <source>
        <dbReference type="ARBA" id="ARBA00022777"/>
    </source>
</evidence>
<reference evidence="10 11" key="1">
    <citation type="journal article" date="2012" name="Stand. Genomic Sci.">
        <title>Complete genome sequence of the sulfur compounds oxidizing chemolithoautotroph Sulfuricurvum kujiense type strain (YK-1(T)).</title>
        <authorList>
            <person name="Han C."/>
            <person name="Kotsyurbenko O."/>
            <person name="Chertkov O."/>
            <person name="Held B."/>
            <person name="Lapidus A."/>
            <person name="Nolan M."/>
            <person name="Lucas S."/>
            <person name="Hammon N."/>
            <person name="Deshpande S."/>
            <person name="Cheng J.F."/>
            <person name="Tapia R."/>
            <person name="Goodwin L.A."/>
            <person name="Pitluck S."/>
            <person name="Liolios K."/>
            <person name="Pagani I."/>
            <person name="Ivanova N."/>
            <person name="Mavromatis K."/>
            <person name="Mikhailova N."/>
            <person name="Pati A."/>
            <person name="Chen A."/>
            <person name="Palaniappan K."/>
            <person name="Land M."/>
            <person name="Hauser L."/>
            <person name="Chang Y.J."/>
            <person name="Jeffries C.D."/>
            <person name="Brambilla E.M."/>
            <person name="Rohde M."/>
            <person name="Spring S."/>
            <person name="Sikorski J."/>
            <person name="Goker M."/>
            <person name="Woyke T."/>
            <person name="Bristow J."/>
            <person name="Eisen J.A."/>
            <person name="Markowitz V."/>
            <person name="Hugenholtz P."/>
            <person name="Kyrpides N.C."/>
            <person name="Klenk H.P."/>
            <person name="Detter J.C."/>
        </authorList>
    </citation>
    <scope>NUCLEOTIDE SEQUENCE [LARGE SCALE GENOMIC DNA]</scope>
    <source>
        <strain evidence="11">ATCC BAA-921 / DSM 16994 / JCM 11577 / YK-1</strain>
    </source>
</reference>
<dbReference type="InterPro" id="IPR005467">
    <property type="entry name" value="His_kinase_dom"/>
</dbReference>
<dbReference type="InterPro" id="IPR003594">
    <property type="entry name" value="HATPase_dom"/>
</dbReference>
<keyword evidence="4" id="KW-0808">Transferase</keyword>
<feature type="domain" description="PAS" evidence="8">
    <location>
        <begin position="796"/>
        <end position="838"/>
    </location>
</feature>
<keyword evidence="3" id="KW-0597">Phosphoprotein</keyword>
<organism evidence="10 11">
    <name type="scientific">Sulfuricurvum kujiense (strain ATCC BAA-921 / DSM 16994 / JCM 11577 / YK-1)</name>
    <dbReference type="NCBI Taxonomy" id="709032"/>
    <lineage>
        <taxon>Bacteria</taxon>
        <taxon>Pseudomonadati</taxon>
        <taxon>Campylobacterota</taxon>
        <taxon>Epsilonproteobacteria</taxon>
        <taxon>Campylobacterales</taxon>
        <taxon>Sulfurimonadaceae</taxon>
        <taxon>Sulfuricurvum</taxon>
    </lineage>
</organism>
<evidence type="ECO:0000259" key="8">
    <source>
        <dbReference type="PROSITE" id="PS50112"/>
    </source>
</evidence>
<feature type="transmembrane region" description="Helical" evidence="6">
    <location>
        <begin position="190"/>
        <end position="213"/>
    </location>
</feature>
<dbReference type="PRINTS" id="PR00344">
    <property type="entry name" value="BCTRLSENSOR"/>
</dbReference>
<sequence length="1158" mass="132072">MNIFQNGRKEIHFVLIIFILIAVLIIGSKINTLHQIGVMKKDTKEIFEFPFQISNAALIVQSEVYKMHRDMKDIVLSVSDEELERKINEVNTHERHVYDYLSVVREKVRDEKGKQLERQTRELSRAWKPIRDEVVELVRGGHRAEAIAITKGKGAKQVLELEHSTSALYQYANNEAHRFKNHSNAMHSQYYLISLVNGAAVLLLLFIIAYFTLNRLSRYISKSSHLTDVLSVIRNVNQLIVREKDVPKLIQEICDILIANRVYSNAWIILYDQGQKANYIASTDTSENFTAIKNKMDGGWIPPCVHSETDRSKGYLIIESTKESCPQCPFADMYENKGAFSIQIKHNDKLYGNLTLSVNAAYLKDDEELSLLQEVASDIAYALYNLETEEHLKTRECSLYHTKELYENIIDSVDNIIFVKDTDFTYTVCNQAFEKFVGKSNDEIVGKTDYELFDKEVADFFREHDTIMLAEKRAKANFEWVTYPDGRKVYLFTVKSPLINAEGELLGLVGNSADLTEQKNTEDALKESEERFTLMMRQSPSVIELYDLEGTQIEVNRAYEELWGFPAEQTLHTFNLFKSTEVEKTGLLPYIQRAYNGEIVQIPPYKYDPTGPTEASGLGRKRWLKTRIYPLKESSGAVKNIVITHEDVTEEITSKNALRKSQENYQLLTENALDMIWKMDMELTFTYVNPTVKALLGYEIEEFIGTKLNHHFSPEEFKKAHEIISEIVRTNSEEGASLEIAMYKKDGTTVPLEVNGKLIFDENHTPIGFQGSARDFTAQTEARKKLNELLAALEIKSKELQTILQEAPNPIMLHNENGEVVMVNRVWQSLSGYTYDEINTVDKWAELACSKNKPLMNQYMDSIYSLEHKIDMGEASVNTKDGNTLIWQFSSAPLGIIDGKRTIVTTAMDITELKKKDEMMMAQSRHAAMGEMIGMIAHQWRQPIASIAMDANNMLLDIAFETFDNTSAAEYTQDILDQTNHLSKTIDDFRNFFKPDKSVSAVNLESIFEETLAIVKESLASHSIALKTSYLSNTLVNAFPRELMQVFVNIINNAKDSLVSNHIQNALIEIKVYDEEKYVCAEICDNGGGIDTTIMPKIFDPYFSTKDEKTGTGLGLYMSKMIIEEHLHGFIDASNNKDGGACFTIRLLKNHETDHQEI</sequence>
<keyword evidence="11" id="KW-1185">Reference proteome</keyword>
<feature type="domain" description="PAS" evidence="8">
    <location>
        <begin position="528"/>
        <end position="571"/>
    </location>
</feature>
<dbReference type="AlphaFoldDB" id="E4TZ88"/>
<dbReference type="InterPro" id="IPR001610">
    <property type="entry name" value="PAC"/>
</dbReference>
<dbReference type="SMART" id="SM00091">
    <property type="entry name" value="PAS"/>
    <property type="match status" value="4"/>
</dbReference>
<dbReference type="Pfam" id="PF12729">
    <property type="entry name" value="4HB_MCP_1"/>
    <property type="match status" value="1"/>
</dbReference>